<keyword evidence="5" id="KW-1185">Reference proteome</keyword>
<dbReference type="InterPro" id="IPR011767">
    <property type="entry name" value="GLR_AS"/>
</dbReference>
<keyword evidence="1" id="KW-1015">Disulfide bond</keyword>
<dbReference type="InterPro" id="IPR002109">
    <property type="entry name" value="Glutaredoxin"/>
</dbReference>
<gene>
    <name evidence="4" type="ordered locus">Clocel_4214</name>
</gene>
<reference evidence="4 5" key="1">
    <citation type="submission" date="2010-08" db="EMBL/GenBank/DDBJ databases">
        <title>Complete sequence of Clostridium cellulovorans 743B.</title>
        <authorList>
            <consortium name="US DOE Joint Genome Institute"/>
            <person name="Lucas S."/>
            <person name="Copeland A."/>
            <person name="Lapidus A."/>
            <person name="Cheng J.-F."/>
            <person name="Bruce D."/>
            <person name="Goodwin L."/>
            <person name="Pitluck S."/>
            <person name="Chertkov O."/>
            <person name="Detter J.C."/>
            <person name="Han C."/>
            <person name="Tapia R."/>
            <person name="Land M."/>
            <person name="Hauser L."/>
            <person name="Chang Y.-J."/>
            <person name="Jeffries C."/>
            <person name="Kyrpides N."/>
            <person name="Ivanova N."/>
            <person name="Mikhailova N."/>
            <person name="Hemme C.L."/>
            <person name="Woyke T."/>
        </authorList>
    </citation>
    <scope>NUCLEOTIDE SEQUENCE [LARGE SCALE GENOMIC DNA]</scope>
    <source>
        <strain evidence="5">ATCC 35296 / DSM 3052 / OCM 3 / 743B</strain>
    </source>
</reference>
<evidence type="ECO:0000256" key="1">
    <source>
        <dbReference type="ARBA" id="ARBA00023157"/>
    </source>
</evidence>
<feature type="domain" description="Glutaredoxin" evidence="3">
    <location>
        <begin position="3"/>
        <end position="62"/>
    </location>
</feature>
<dbReference type="Gene3D" id="3.40.30.10">
    <property type="entry name" value="Glutaredoxin"/>
    <property type="match status" value="1"/>
</dbReference>
<evidence type="ECO:0000313" key="4">
    <source>
        <dbReference type="EMBL" id="ADL53875.1"/>
    </source>
</evidence>
<dbReference type="HOGENOM" id="CLU_026126_9_3_9"/>
<dbReference type="CDD" id="cd02976">
    <property type="entry name" value="NrdH"/>
    <property type="match status" value="1"/>
</dbReference>
<dbReference type="STRING" id="573061.Clocel_4214"/>
<protein>
    <submittedName>
        <fullName evidence="4">Glutaredoxin-like protein, YruB-family</fullName>
    </submittedName>
</protein>
<dbReference type="GO" id="GO:0009055">
    <property type="term" value="F:electron transfer activity"/>
    <property type="evidence" value="ECO:0007669"/>
    <property type="project" value="TreeGrafter"/>
</dbReference>
<dbReference type="Pfam" id="PF00462">
    <property type="entry name" value="Glutaredoxin"/>
    <property type="match status" value="1"/>
</dbReference>
<dbReference type="Proteomes" id="UP000002730">
    <property type="component" value="Chromosome"/>
</dbReference>
<dbReference type="PANTHER" id="PTHR34386">
    <property type="entry name" value="GLUTAREDOXIN"/>
    <property type="match status" value="1"/>
</dbReference>
<dbReference type="PRINTS" id="PR00160">
    <property type="entry name" value="GLUTAREDOXIN"/>
</dbReference>
<dbReference type="RefSeq" id="WP_010074228.1">
    <property type="nucleotide sequence ID" value="NC_014393.1"/>
</dbReference>
<dbReference type="SUPFAM" id="SSF52833">
    <property type="entry name" value="Thioredoxin-like"/>
    <property type="match status" value="1"/>
</dbReference>
<name>D9SN83_CLOC7</name>
<keyword evidence="2" id="KW-0676">Redox-active center</keyword>
<dbReference type="eggNOG" id="COG0695">
    <property type="taxonomic scope" value="Bacteria"/>
</dbReference>
<evidence type="ECO:0000259" key="3">
    <source>
        <dbReference type="Pfam" id="PF00462"/>
    </source>
</evidence>
<accession>D9SN83</accession>
<dbReference type="EMBL" id="CP002160">
    <property type="protein sequence ID" value="ADL53875.1"/>
    <property type="molecule type" value="Genomic_DNA"/>
</dbReference>
<dbReference type="PROSITE" id="PS51354">
    <property type="entry name" value="GLUTAREDOXIN_2"/>
    <property type="match status" value="1"/>
</dbReference>
<evidence type="ECO:0000313" key="5">
    <source>
        <dbReference type="Proteomes" id="UP000002730"/>
    </source>
</evidence>
<dbReference type="AlphaFoldDB" id="D9SN83"/>
<dbReference type="InterPro" id="IPR036249">
    <property type="entry name" value="Thioredoxin-like_sf"/>
</dbReference>
<dbReference type="PANTHER" id="PTHR34386:SF1">
    <property type="entry name" value="GLUTAREDOXIN-LIKE PROTEIN NRDH"/>
    <property type="match status" value="1"/>
</dbReference>
<dbReference type="KEGG" id="ccb:Clocel_4214"/>
<dbReference type="PROSITE" id="PS00195">
    <property type="entry name" value="GLUTAREDOXIN_1"/>
    <property type="match status" value="1"/>
</dbReference>
<dbReference type="InterPro" id="IPR051548">
    <property type="entry name" value="Grx-like_ET"/>
</dbReference>
<dbReference type="InterPro" id="IPR014025">
    <property type="entry name" value="Glutaredoxin_subgr"/>
</dbReference>
<organism evidence="4 5">
    <name type="scientific">Clostridium cellulovorans (strain ATCC 35296 / DSM 3052 / OCM 3 / 743B)</name>
    <dbReference type="NCBI Taxonomy" id="573061"/>
    <lineage>
        <taxon>Bacteria</taxon>
        <taxon>Bacillati</taxon>
        <taxon>Bacillota</taxon>
        <taxon>Clostridia</taxon>
        <taxon>Eubacteriales</taxon>
        <taxon>Clostridiaceae</taxon>
        <taxon>Clostridium</taxon>
    </lineage>
</organism>
<proteinExistence type="predicted"/>
<dbReference type="OrthoDB" id="9795531at2"/>
<dbReference type="NCBIfam" id="TIGR02196">
    <property type="entry name" value="GlrX_YruB"/>
    <property type="match status" value="1"/>
</dbReference>
<dbReference type="InterPro" id="IPR011911">
    <property type="entry name" value="GlrX_YruB"/>
</dbReference>
<dbReference type="GO" id="GO:0045454">
    <property type="term" value="P:cell redox homeostasis"/>
    <property type="evidence" value="ECO:0007669"/>
    <property type="project" value="TreeGrafter"/>
</dbReference>
<evidence type="ECO:0000256" key="2">
    <source>
        <dbReference type="ARBA" id="ARBA00023284"/>
    </source>
</evidence>
<sequence length="76" mass="8599">MSVTVYTSNTCPWCVKTKEYLASNGVDYKEINVTQDKEAAKEIVEKTGQRGVPIIDIDGQYILGFDKEEIDRLLNL</sequence>